<feature type="transmembrane region" description="Helical" evidence="5">
    <location>
        <begin position="78"/>
        <end position="97"/>
    </location>
</feature>
<organism evidence="8 9">
    <name type="scientific">Paenibacillus arenilitoris</name>
    <dbReference type="NCBI Taxonomy" id="2772299"/>
    <lineage>
        <taxon>Bacteria</taxon>
        <taxon>Bacillati</taxon>
        <taxon>Bacillota</taxon>
        <taxon>Bacilli</taxon>
        <taxon>Bacillales</taxon>
        <taxon>Paenibacillaceae</taxon>
        <taxon>Paenibacillus</taxon>
    </lineage>
</organism>
<feature type="domain" description="Plastocyanin-like" evidence="6">
    <location>
        <begin position="588"/>
        <end position="689"/>
    </location>
</feature>
<reference evidence="8" key="1">
    <citation type="submission" date="2020-09" db="EMBL/GenBank/DDBJ databases">
        <title>A novel bacterium of genus Paenibacillus, isolated from South China Sea.</title>
        <authorList>
            <person name="Huang H."/>
            <person name="Mo K."/>
            <person name="Hu Y."/>
        </authorList>
    </citation>
    <scope>NUCLEOTIDE SEQUENCE</scope>
    <source>
        <strain evidence="8">IB182493</strain>
    </source>
</reference>
<dbReference type="SUPFAM" id="SSF49503">
    <property type="entry name" value="Cupredoxins"/>
    <property type="match status" value="3"/>
</dbReference>
<evidence type="ECO:0000256" key="2">
    <source>
        <dbReference type="ARBA" id="ARBA00023002"/>
    </source>
</evidence>
<keyword evidence="3" id="KW-0186">Copper</keyword>
<dbReference type="PROSITE" id="PS00080">
    <property type="entry name" value="MULTICOPPER_OXIDASE2"/>
    <property type="match status" value="1"/>
</dbReference>
<dbReference type="GO" id="GO:0005507">
    <property type="term" value="F:copper ion binding"/>
    <property type="evidence" value="ECO:0007669"/>
    <property type="project" value="InterPro"/>
</dbReference>
<evidence type="ECO:0000259" key="6">
    <source>
        <dbReference type="Pfam" id="PF07731"/>
    </source>
</evidence>
<feature type="transmembrane region" description="Helical" evidence="5">
    <location>
        <begin position="6"/>
        <end position="31"/>
    </location>
</feature>
<feature type="transmembrane region" description="Helical" evidence="5">
    <location>
        <begin position="129"/>
        <end position="150"/>
    </location>
</feature>
<evidence type="ECO:0000313" key="9">
    <source>
        <dbReference type="Proteomes" id="UP000632125"/>
    </source>
</evidence>
<feature type="region of interest" description="Disordered" evidence="4">
    <location>
        <begin position="540"/>
        <end position="560"/>
    </location>
</feature>
<dbReference type="PANTHER" id="PTHR11709:SF394">
    <property type="entry name" value="FI03373P-RELATED"/>
    <property type="match status" value="1"/>
</dbReference>
<dbReference type="AlphaFoldDB" id="A0A927CST9"/>
<dbReference type="InterPro" id="IPR008972">
    <property type="entry name" value="Cupredoxin"/>
</dbReference>
<feature type="transmembrane region" description="Helical" evidence="5">
    <location>
        <begin position="156"/>
        <end position="174"/>
    </location>
</feature>
<dbReference type="CDD" id="cd13861">
    <property type="entry name" value="CuRO_1_CumA_like"/>
    <property type="match status" value="1"/>
</dbReference>
<accession>A0A927CST9</accession>
<evidence type="ECO:0000256" key="3">
    <source>
        <dbReference type="ARBA" id="ARBA00023008"/>
    </source>
</evidence>
<comment type="caution">
    <text evidence="8">The sequence shown here is derived from an EMBL/GenBank/DDBJ whole genome shotgun (WGS) entry which is preliminary data.</text>
</comment>
<evidence type="ECO:0000256" key="5">
    <source>
        <dbReference type="SAM" id="Phobius"/>
    </source>
</evidence>
<keyword evidence="1" id="KW-0479">Metal-binding</keyword>
<dbReference type="InterPro" id="IPR045087">
    <property type="entry name" value="Cu-oxidase_fam"/>
</dbReference>
<dbReference type="EMBL" id="JACXIY010000025">
    <property type="protein sequence ID" value="MBD2870955.1"/>
    <property type="molecule type" value="Genomic_DNA"/>
</dbReference>
<keyword evidence="5" id="KW-0472">Membrane</keyword>
<keyword evidence="5" id="KW-0812">Transmembrane</keyword>
<keyword evidence="9" id="KW-1185">Reference proteome</keyword>
<dbReference type="RefSeq" id="WP_190864311.1">
    <property type="nucleotide sequence ID" value="NZ_JACXIY010000025.1"/>
</dbReference>
<evidence type="ECO:0000256" key="1">
    <source>
        <dbReference type="ARBA" id="ARBA00022723"/>
    </source>
</evidence>
<dbReference type="Pfam" id="PF07731">
    <property type="entry name" value="Cu-oxidase_2"/>
    <property type="match status" value="1"/>
</dbReference>
<keyword evidence="5" id="KW-1133">Transmembrane helix</keyword>
<feature type="domain" description="Plastocyanin-like" evidence="7">
    <location>
        <begin position="294"/>
        <end position="406"/>
    </location>
</feature>
<dbReference type="InterPro" id="IPR011706">
    <property type="entry name" value="Cu-oxidase_C"/>
</dbReference>
<feature type="transmembrane region" description="Helical" evidence="5">
    <location>
        <begin position="195"/>
        <end position="218"/>
    </location>
</feature>
<dbReference type="InterPro" id="IPR002355">
    <property type="entry name" value="Cu_oxidase_Cu_BS"/>
</dbReference>
<sequence>MAETIIGLILTAAMALLWGLAGLAATGLPYAKNARRLKRAASFLLAMSYITLILCALWYATIAILMVRSGWLFAEGTVKAVVPFTLVSAGCVAAATVPRLRSLRKSGTEEPLSQETIVQAAHPAVALPYYSAALASGMAAFSPIFAQAVLPDLSDIMNRLLLLALLLLVPALLIRRRHLLVRRGEKRRTGLGIRLWNAIVAAVLTSLIGIAIIVANVITGSLASRLPEASDMMNHEHVDEGGGSPTLMSGLRGHAHVHHAVQRDGGASTIEVSALTGNLSAPADVKFELVARRQQLTLASGAKISAWAYNGEIAPELRVRQGDMVEVKLVNKDIDNGVTIHWHGYNVPNAMDGVPGITQDVVKPGQSFVYKFRAEQEGSYWFHSHQQASEQVARGLFGSLIVEPANKDKSYDEELTVIQHRWETDQGHRHAFGTEDGMQYEQMKPGTKVKLRVINTHNLSQNYILQGADYRIAAIDGVRIREPGLLPDGTAFRLGSGARHDVVFTMPDHPVMLRTGDSNNGKKDLAIVLYSGARPEAPSFEAASGQFDPSRYGRPAENEETSAAAFDREFEMILGNRMGFYNGKFHFLWTVNGEVHPNTPTFVVKEGELIKTTFVNKSLAEHPMHLHGHHMTVLKKNGKKVETPWLADTLNVHPGESYEVAFKANNPGMWMDHCHNLDHAATGMILHLMYDHVRPSYEAGTRSGNLPD</sequence>
<dbReference type="PANTHER" id="PTHR11709">
    <property type="entry name" value="MULTI-COPPER OXIDASE"/>
    <property type="match status" value="1"/>
</dbReference>
<name>A0A927CST9_9BACL</name>
<dbReference type="CDD" id="cd04202">
    <property type="entry name" value="CuRO_D2_2dMcoN_like"/>
    <property type="match status" value="1"/>
</dbReference>
<dbReference type="Pfam" id="PF07732">
    <property type="entry name" value="Cu-oxidase_3"/>
    <property type="match status" value="1"/>
</dbReference>
<dbReference type="InterPro" id="IPR011707">
    <property type="entry name" value="Cu-oxidase-like_N"/>
</dbReference>
<protein>
    <submittedName>
        <fullName evidence="8">Multicopper oxidase family protein</fullName>
    </submittedName>
</protein>
<evidence type="ECO:0000313" key="8">
    <source>
        <dbReference type="EMBL" id="MBD2870955.1"/>
    </source>
</evidence>
<dbReference type="Proteomes" id="UP000632125">
    <property type="component" value="Unassembled WGS sequence"/>
</dbReference>
<proteinExistence type="predicted"/>
<keyword evidence="2" id="KW-0560">Oxidoreductase</keyword>
<dbReference type="Gene3D" id="2.60.40.420">
    <property type="entry name" value="Cupredoxins - blue copper proteins"/>
    <property type="match status" value="2"/>
</dbReference>
<evidence type="ECO:0000256" key="4">
    <source>
        <dbReference type="SAM" id="MobiDB-lite"/>
    </source>
</evidence>
<gene>
    <name evidence="8" type="ORF">IDH41_20425</name>
</gene>
<evidence type="ECO:0000259" key="7">
    <source>
        <dbReference type="Pfam" id="PF07732"/>
    </source>
</evidence>
<feature type="transmembrane region" description="Helical" evidence="5">
    <location>
        <begin position="43"/>
        <end position="66"/>
    </location>
</feature>
<dbReference type="GO" id="GO:0016491">
    <property type="term" value="F:oxidoreductase activity"/>
    <property type="evidence" value="ECO:0007669"/>
    <property type="project" value="UniProtKB-KW"/>
</dbReference>